<dbReference type="EMBL" id="JAPMOU010000011">
    <property type="protein sequence ID" value="MDE1462421.1"/>
    <property type="molecule type" value="Genomic_DNA"/>
</dbReference>
<accession>A0ABT5U8T7</accession>
<dbReference type="Proteomes" id="UP001528823">
    <property type="component" value="Unassembled WGS sequence"/>
</dbReference>
<dbReference type="RefSeq" id="WP_274688776.1">
    <property type="nucleotide sequence ID" value="NZ_JAPMOU010000011.1"/>
</dbReference>
<organism evidence="1 2">
    <name type="scientific">Spartinivicinus poritis</name>
    <dbReference type="NCBI Taxonomy" id="2994640"/>
    <lineage>
        <taxon>Bacteria</taxon>
        <taxon>Pseudomonadati</taxon>
        <taxon>Pseudomonadota</taxon>
        <taxon>Gammaproteobacteria</taxon>
        <taxon>Oceanospirillales</taxon>
        <taxon>Zooshikellaceae</taxon>
        <taxon>Spartinivicinus</taxon>
    </lineage>
</organism>
<reference evidence="1 2" key="1">
    <citation type="submission" date="2022-11" db="EMBL/GenBank/DDBJ databases">
        <title>Spartinivicinus poritis sp. nov., isolated from scleractinian coral Porites lutea.</title>
        <authorList>
            <person name="Zhang G."/>
            <person name="Cai L."/>
            <person name="Wei Q."/>
        </authorList>
    </citation>
    <scope>NUCLEOTIDE SEQUENCE [LARGE SCALE GENOMIC DNA]</scope>
    <source>
        <strain evidence="1 2">A2-2</strain>
    </source>
</reference>
<sequence length="193" mass="22536">MKQHPQKQLFKTKLIQLLNKYANVVELFPVLKDLYDSFNSTLLPAAPFKVELIKTASIQYSVFYEASPDMSEQAIQITNTRYDAYLWTEGNGWCLNDDFYSVDEIAENVVKSVPFKDVPENVKELEWLLANKFWLLILEQLPCFGETAPADTEELISWDDNYVLAGTCLENMEILSRAEWDNLCNREQRWFEE</sequence>
<proteinExistence type="predicted"/>
<comment type="caution">
    <text evidence="1">The sequence shown here is derived from an EMBL/GenBank/DDBJ whole genome shotgun (WGS) entry which is preliminary data.</text>
</comment>
<evidence type="ECO:0008006" key="3">
    <source>
        <dbReference type="Google" id="ProtNLM"/>
    </source>
</evidence>
<evidence type="ECO:0000313" key="1">
    <source>
        <dbReference type="EMBL" id="MDE1462421.1"/>
    </source>
</evidence>
<gene>
    <name evidence="1" type="ORF">ORQ98_10600</name>
</gene>
<keyword evidence="2" id="KW-1185">Reference proteome</keyword>
<name>A0ABT5U8T7_9GAMM</name>
<evidence type="ECO:0000313" key="2">
    <source>
        <dbReference type="Proteomes" id="UP001528823"/>
    </source>
</evidence>
<protein>
    <recommendedName>
        <fullName evidence="3">Maturin</fullName>
    </recommendedName>
</protein>